<dbReference type="PANTHER" id="PTHR32309">
    <property type="entry name" value="TYROSINE-PROTEIN KINASE"/>
    <property type="match status" value="1"/>
</dbReference>
<gene>
    <name evidence="2" type="ORF">HMPREF0682_1187</name>
</gene>
<proteinExistence type="predicted"/>
<dbReference type="GeneID" id="95360300"/>
<dbReference type="Proteomes" id="UP000017052">
    <property type="component" value="Unassembled WGS sequence"/>
</dbReference>
<feature type="transmembrane region" description="Helical" evidence="1">
    <location>
        <begin position="230"/>
        <end position="248"/>
    </location>
</feature>
<dbReference type="OrthoDB" id="3249522at2"/>
<keyword evidence="1" id="KW-0812">Transmembrane</keyword>
<reference evidence="2" key="1">
    <citation type="submission" date="2013-08" db="EMBL/GenBank/DDBJ databases">
        <authorList>
            <person name="Durkin A.S."/>
            <person name="Haft D.R."/>
            <person name="McCorrison J."/>
            <person name="Torralba M."/>
            <person name="Gillis M."/>
            <person name="Haft D.H."/>
            <person name="Methe B."/>
            <person name="Sutton G."/>
            <person name="Nelson K.E."/>
        </authorList>
    </citation>
    <scope>NUCLEOTIDE SEQUENCE [LARGE SCALE GENOMIC DNA]</scope>
    <source>
        <strain evidence="2">F0233</strain>
    </source>
</reference>
<comment type="caution">
    <text evidence="2">The sequence shown here is derived from an EMBL/GenBank/DDBJ whole genome shotgun (WGS) entry which is preliminary data.</text>
</comment>
<keyword evidence="3" id="KW-1185">Reference proteome</keyword>
<dbReference type="EMBL" id="ACVN02000086">
    <property type="protein sequence ID" value="ERK60389.1"/>
    <property type="molecule type" value="Genomic_DNA"/>
</dbReference>
<keyword evidence="1" id="KW-1133">Transmembrane helix</keyword>
<evidence type="ECO:0000256" key="1">
    <source>
        <dbReference type="SAM" id="Phobius"/>
    </source>
</evidence>
<evidence type="ECO:0000313" key="2">
    <source>
        <dbReference type="EMBL" id="ERK60389.1"/>
    </source>
</evidence>
<keyword evidence="1" id="KW-0472">Membrane</keyword>
<dbReference type="PANTHER" id="PTHR32309:SF31">
    <property type="entry name" value="CAPSULAR EXOPOLYSACCHARIDE FAMILY"/>
    <property type="match status" value="1"/>
</dbReference>
<organism evidence="2 3">
    <name type="scientific">Propionibacterium acidifaciens F0233</name>
    <dbReference type="NCBI Taxonomy" id="553198"/>
    <lineage>
        <taxon>Bacteria</taxon>
        <taxon>Bacillati</taxon>
        <taxon>Actinomycetota</taxon>
        <taxon>Actinomycetes</taxon>
        <taxon>Propionibacteriales</taxon>
        <taxon>Propionibacteriaceae</taxon>
        <taxon>Propionibacterium</taxon>
    </lineage>
</organism>
<accession>U2QVZ6</accession>
<feature type="transmembrane region" description="Helical" evidence="1">
    <location>
        <begin position="26"/>
        <end position="44"/>
    </location>
</feature>
<dbReference type="InterPro" id="IPR050445">
    <property type="entry name" value="Bact_polysacc_biosynth/exp"/>
</dbReference>
<name>U2QVZ6_9ACTN</name>
<protein>
    <submittedName>
        <fullName evidence="2">Chain length determinant protein</fullName>
    </submittedName>
</protein>
<sequence>MSILTPPPTGGPQILGHELARRWKSVVAGIVLGGLLAVLYLIVLPGSHTATATVTITTPSSTLEPAARTSLSSTDMVTEKAIAKSAVTLQQALDSMPGTDLTLDDLKGALTVEGDTNGTIVSISWSGSTREKAVAVTDAITAAYIHQRTGLIEQRADELSAAITDRINALNAEAAGLGSGGQARAEAIQTELTELAKQQDQLAAYHTTAARVLTGAADSPDDTTPPRKKILAAGLAVGVVLGLAIGLVRERRERRVLSALQLSDLTGLPVWSADQDVAPVARWDAPAQVSALAVGKEYELIVLADGADARALAFAEAIGRARGVQGAAAPVLVDRRMPLAEVIERLGSGGRILIGAAVGDPLAELHQLLDQLDVAERDVVGVILLDGGFYFAQATRGGYA</sequence>
<dbReference type="RefSeq" id="WP_021796794.1">
    <property type="nucleotide sequence ID" value="NZ_ACVN02000086.1"/>
</dbReference>
<dbReference type="AlphaFoldDB" id="U2QVZ6"/>
<evidence type="ECO:0000313" key="3">
    <source>
        <dbReference type="Proteomes" id="UP000017052"/>
    </source>
</evidence>